<feature type="transmembrane region" description="Helical" evidence="1">
    <location>
        <begin position="34"/>
        <end position="54"/>
    </location>
</feature>
<proteinExistence type="predicted"/>
<keyword evidence="1" id="KW-0812">Transmembrane</keyword>
<keyword evidence="1" id="KW-0472">Membrane</keyword>
<accession>A0A1G6HQ47</accession>
<protein>
    <submittedName>
        <fullName evidence="2">Uncharacterized protein</fullName>
    </submittedName>
</protein>
<keyword evidence="1" id="KW-1133">Transmembrane helix</keyword>
<sequence>MLLHLLICGAVLMGAGVGISLGALLEHRRVPIDTIHWISRIIALIGCLMGFYAIKTLGL</sequence>
<dbReference type="RefSeq" id="WP_093728937.1">
    <property type="nucleotide sequence ID" value="NZ_FMYW01000001.1"/>
</dbReference>
<keyword evidence="3" id="KW-1185">Reference proteome</keyword>
<name>A0A1G6HQ47_9FIRM</name>
<dbReference type="EMBL" id="FMYW01000001">
    <property type="protein sequence ID" value="SDB96370.1"/>
    <property type="molecule type" value="Genomic_DNA"/>
</dbReference>
<organism evidence="2 3">
    <name type="scientific">Succiniclasticum ruminis</name>
    <dbReference type="NCBI Taxonomy" id="40841"/>
    <lineage>
        <taxon>Bacteria</taxon>
        <taxon>Bacillati</taxon>
        <taxon>Bacillota</taxon>
        <taxon>Negativicutes</taxon>
        <taxon>Acidaminococcales</taxon>
        <taxon>Acidaminococcaceae</taxon>
        <taxon>Succiniclasticum</taxon>
    </lineage>
</organism>
<evidence type="ECO:0000256" key="1">
    <source>
        <dbReference type="SAM" id="Phobius"/>
    </source>
</evidence>
<evidence type="ECO:0000313" key="3">
    <source>
        <dbReference type="Proteomes" id="UP000198943"/>
    </source>
</evidence>
<reference evidence="3" key="1">
    <citation type="submission" date="2016-10" db="EMBL/GenBank/DDBJ databases">
        <authorList>
            <person name="Varghese N."/>
            <person name="Submissions S."/>
        </authorList>
    </citation>
    <scope>NUCLEOTIDE SEQUENCE [LARGE SCALE GENOMIC DNA]</scope>
    <source>
        <strain evidence="3">DSM 11005</strain>
    </source>
</reference>
<gene>
    <name evidence="2" type="ORF">SAMN04487864_101160</name>
</gene>
<dbReference type="Proteomes" id="UP000198943">
    <property type="component" value="Unassembled WGS sequence"/>
</dbReference>
<evidence type="ECO:0000313" key="2">
    <source>
        <dbReference type="EMBL" id="SDB96370.1"/>
    </source>
</evidence>
<dbReference type="AlphaFoldDB" id="A0A1G6HQ47"/>